<dbReference type="GO" id="GO:0005524">
    <property type="term" value="F:ATP binding"/>
    <property type="evidence" value="ECO:0007669"/>
    <property type="project" value="UniProtKB-KW"/>
</dbReference>
<dbReference type="Gene3D" id="3.40.50.300">
    <property type="entry name" value="P-loop containing nucleotide triphosphate hydrolases"/>
    <property type="match status" value="1"/>
</dbReference>
<evidence type="ECO:0000256" key="10">
    <source>
        <dbReference type="SAM" id="MobiDB-lite"/>
    </source>
</evidence>
<keyword evidence="4" id="KW-1003">Cell membrane</keyword>
<evidence type="ECO:0000256" key="6">
    <source>
        <dbReference type="ARBA" id="ARBA00022741"/>
    </source>
</evidence>
<keyword evidence="9" id="KW-0472">Membrane</keyword>
<keyword evidence="7 12" id="KW-0067">ATP-binding</keyword>
<organism evidence="12 13">
    <name type="scientific">Brachybacterium tyrofermentans</name>
    <dbReference type="NCBI Taxonomy" id="47848"/>
    <lineage>
        <taxon>Bacteria</taxon>
        <taxon>Bacillati</taxon>
        <taxon>Actinomycetota</taxon>
        <taxon>Actinomycetes</taxon>
        <taxon>Micrococcales</taxon>
        <taxon>Dermabacteraceae</taxon>
        <taxon>Brachybacterium</taxon>
    </lineage>
</organism>
<dbReference type="EMBL" id="JBHSLN010000024">
    <property type="protein sequence ID" value="MFC5298143.1"/>
    <property type="molecule type" value="Genomic_DNA"/>
</dbReference>
<dbReference type="NCBIfam" id="TIGR01727">
    <property type="entry name" value="oligo_HPY"/>
    <property type="match status" value="1"/>
</dbReference>
<dbReference type="InterPro" id="IPR027417">
    <property type="entry name" value="P-loop_NTPase"/>
</dbReference>
<name>A0ABW0FH88_9MICO</name>
<reference evidence="13" key="1">
    <citation type="journal article" date="2019" name="Int. J. Syst. Evol. Microbiol.">
        <title>The Global Catalogue of Microorganisms (GCM) 10K type strain sequencing project: providing services to taxonomists for standard genome sequencing and annotation.</title>
        <authorList>
            <consortium name="The Broad Institute Genomics Platform"/>
            <consortium name="The Broad Institute Genome Sequencing Center for Infectious Disease"/>
            <person name="Wu L."/>
            <person name="Ma J."/>
        </authorList>
    </citation>
    <scope>NUCLEOTIDE SEQUENCE [LARGE SCALE GENOMIC DNA]</scope>
    <source>
        <strain evidence="13">CGMCC 1.16455</strain>
    </source>
</reference>
<protein>
    <submittedName>
        <fullName evidence="12">ABC transporter ATP-binding protein</fullName>
    </submittedName>
</protein>
<evidence type="ECO:0000256" key="2">
    <source>
        <dbReference type="ARBA" id="ARBA00005417"/>
    </source>
</evidence>
<dbReference type="InterPro" id="IPR003593">
    <property type="entry name" value="AAA+_ATPase"/>
</dbReference>
<accession>A0ABW0FH88</accession>
<keyword evidence="5" id="KW-0997">Cell inner membrane</keyword>
<gene>
    <name evidence="12" type="ORF">ACFPK8_11530</name>
</gene>
<dbReference type="PANTHER" id="PTHR43297">
    <property type="entry name" value="OLIGOPEPTIDE TRANSPORT ATP-BINDING PROTEIN APPD"/>
    <property type="match status" value="1"/>
</dbReference>
<proteinExistence type="inferred from homology"/>
<dbReference type="PANTHER" id="PTHR43297:SF14">
    <property type="entry name" value="ATPASE AAA-TYPE CORE DOMAIN-CONTAINING PROTEIN"/>
    <property type="match status" value="1"/>
</dbReference>
<dbReference type="CDD" id="cd03257">
    <property type="entry name" value="ABC_NikE_OppD_transporters"/>
    <property type="match status" value="1"/>
</dbReference>
<dbReference type="PROSITE" id="PS00211">
    <property type="entry name" value="ABC_TRANSPORTER_1"/>
    <property type="match status" value="1"/>
</dbReference>
<dbReference type="SUPFAM" id="SSF52540">
    <property type="entry name" value="P-loop containing nucleoside triphosphate hydrolases"/>
    <property type="match status" value="1"/>
</dbReference>
<evidence type="ECO:0000256" key="8">
    <source>
        <dbReference type="ARBA" id="ARBA00022967"/>
    </source>
</evidence>
<evidence type="ECO:0000313" key="12">
    <source>
        <dbReference type="EMBL" id="MFC5298143.1"/>
    </source>
</evidence>
<keyword evidence="6" id="KW-0547">Nucleotide-binding</keyword>
<evidence type="ECO:0000256" key="7">
    <source>
        <dbReference type="ARBA" id="ARBA00022840"/>
    </source>
</evidence>
<comment type="similarity">
    <text evidence="2">Belongs to the ABC transporter superfamily.</text>
</comment>
<keyword evidence="13" id="KW-1185">Reference proteome</keyword>
<evidence type="ECO:0000256" key="1">
    <source>
        <dbReference type="ARBA" id="ARBA00004202"/>
    </source>
</evidence>
<evidence type="ECO:0000256" key="9">
    <source>
        <dbReference type="ARBA" id="ARBA00023136"/>
    </source>
</evidence>
<dbReference type="InterPro" id="IPR013563">
    <property type="entry name" value="Oligopep_ABC_C"/>
</dbReference>
<dbReference type="RefSeq" id="WP_343924784.1">
    <property type="nucleotide sequence ID" value="NZ_BAAAIR010000043.1"/>
</dbReference>
<keyword evidence="3" id="KW-0813">Transport</keyword>
<evidence type="ECO:0000256" key="5">
    <source>
        <dbReference type="ARBA" id="ARBA00022519"/>
    </source>
</evidence>
<sequence length="389" mass="41911">MTDSTTPPTGSHAANIQPAGSQPANTQPADSRSDASRATAPAAVAPEPVLAVRDLEVAYRTGKTSRVRALRGVSFDLYPESSLALVGESGSGKTTLGLALLRLLPTLGEITSGSVRFTGEDGRQRDVTAMSAAQLRKWRWSEAAMVFQGAQNAFNPVLTIGQQMADTLRDHAPGRIGRREILERSAEALRSVRLEPRRVLGSYPHELSGGMKQRALIATGLLLHPRLLVLDEPTTALDILTQRTVIDLLAELREEFKFAMIFISHDLALAAELADRVVTMYAGKVIETGSTQDIFTAPKHPYTSKLINAVPPVTGDLPELASIPGSPPSLATLPPGCAFAPRCELATDECRAVEPELITLTERPQDMTHAAACIHHDQVHHERKVIARA</sequence>
<dbReference type="SMART" id="SM00382">
    <property type="entry name" value="AAA"/>
    <property type="match status" value="1"/>
</dbReference>
<comment type="caution">
    <text evidence="12">The sequence shown here is derived from an EMBL/GenBank/DDBJ whole genome shotgun (WGS) entry which is preliminary data.</text>
</comment>
<dbReference type="InterPro" id="IPR003439">
    <property type="entry name" value="ABC_transporter-like_ATP-bd"/>
</dbReference>
<evidence type="ECO:0000313" key="13">
    <source>
        <dbReference type="Proteomes" id="UP001595937"/>
    </source>
</evidence>
<keyword evidence="8" id="KW-1278">Translocase</keyword>
<dbReference type="Pfam" id="PF08352">
    <property type="entry name" value="oligo_HPY"/>
    <property type="match status" value="1"/>
</dbReference>
<dbReference type="GeneID" id="303297930"/>
<feature type="region of interest" description="Disordered" evidence="10">
    <location>
        <begin position="1"/>
        <end position="42"/>
    </location>
</feature>
<comment type="subcellular location">
    <subcellularLocation>
        <location evidence="1">Cell membrane</location>
        <topology evidence="1">Peripheral membrane protein</topology>
    </subcellularLocation>
</comment>
<evidence type="ECO:0000256" key="3">
    <source>
        <dbReference type="ARBA" id="ARBA00022448"/>
    </source>
</evidence>
<dbReference type="Pfam" id="PF00005">
    <property type="entry name" value="ABC_tran"/>
    <property type="match status" value="1"/>
</dbReference>
<evidence type="ECO:0000256" key="4">
    <source>
        <dbReference type="ARBA" id="ARBA00022475"/>
    </source>
</evidence>
<dbReference type="InterPro" id="IPR050388">
    <property type="entry name" value="ABC_Ni/Peptide_Import"/>
</dbReference>
<feature type="compositionally biased region" description="Polar residues" evidence="10">
    <location>
        <begin position="1"/>
        <end position="28"/>
    </location>
</feature>
<evidence type="ECO:0000259" key="11">
    <source>
        <dbReference type="PROSITE" id="PS50893"/>
    </source>
</evidence>
<feature type="domain" description="ABC transporter" evidence="11">
    <location>
        <begin position="52"/>
        <end position="307"/>
    </location>
</feature>
<dbReference type="Proteomes" id="UP001595937">
    <property type="component" value="Unassembled WGS sequence"/>
</dbReference>
<dbReference type="InterPro" id="IPR017871">
    <property type="entry name" value="ABC_transporter-like_CS"/>
</dbReference>
<dbReference type="PROSITE" id="PS50893">
    <property type="entry name" value="ABC_TRANSPORTER_2"/>
    <property type="match status" value="1"/>
</dbReference>